<dbReference type="Proteomes" id="UP000245119">
    <property type="component" value="Linkage Group LG12"/>
</dbReference>
<comment type="caution">
    <text evidence="9">The sequence shown here is derived from an EMBL/GenBank/DDBJ whole genome shotgun (WGS) entry which is preliminary data.</text>
</comment>
<evidence type="ECO:0000256" key="7">
    <source>
        <dbReference type="SAM" id="Phobius"/>
    </source>
</evidence>
<feature type="transmembrane region" description="Helical" evidence="7">
    <location>
        <begin position="63"/>
        <end position="86"/>
    </location>
</feature>
<feature type="transmembrane region" description="Helical" evidence="7">
    <location>
        <begin position="98"/>
        <end position="120"/>
    </location>
</feature>
<protein>
    <recommendedName>
        <fullName evidence="8">G-protein coupled receptors family 1 profile domain-containing protein</fullName>
    </recommendedName>
</protein>
<dbReference type="OrthoDB" id="9990906at2759"/>
<dbReference type="PROSITE" id="PS00237">
    <property type="entry name" value="G_PROTEIN_RECEP_F1_1"/>
    <property type="match status" value="1"/>
</dbReference>
<feature type="domain" description="G-protein coupled receptors family 1 profile" evidence="8">
    <location>
        <begin position="78"/>
        <end position="399"/>
    </location>
</feature>
<feature type="transmembrane region" description="Helical" evidence="7">
    <location>
        <begin position="238"/>
        <end position="258"/>
    </location>
</feature>
<keyword evidence="4 7" id="KW-0472">Membrane</keyword>
<dbReference type="InterPro" id="IPR000276">
    <property type="entry name" value="GPCR_Rhodpsn"/>
</dbReference>
<keyword evidence="2 5" id="KW-0812">Transmembrane</keyword>
<dbReference type="InterPro" id="IPR017452">
    <property type="entry name" value="GPCR_Rhodpsn_7TM"/>
</dbReference>
<evidence type="ECO:0000256" key="4">
    <source>
        <dbReference type="ARBA" id="ARBA00023136"/>
    </source>
</evidence>
<feature type="transmembrane region" description="Helical" evidence="7">
    <location>
        <begin position="376"/>
        <end position="398"/>
    </location>
</feature>
<keyword evidence="5" id="KW-0807">Transducer</keyword>
<feature type="transmembrane region" description="Helical" evidence="7">
    <location>
        <begin position="336"/>
        <end position="364"/>
    </location>
</feature>
<dbReference type="CDD" id="cd14978">
    <property type="entry name" value="7tmA_FMRFamide_R-like"/>
    <property type="match status" value="1"/>
</dbReference>
<evidence type="ECO:0000259" key="8">
    <source>
        <dbReference type="PROSITE" id="PS50262"/>
    </source>
</evidence>
<organism evidence="9 10">
    <name type="scientific">Pomacea canaliculata</name>
    <name type="common">Golden apple snail</name>
    <dbReference type="NCBI Taxonomy" id="400727"/>
    <lineage>
        <taxon>Eukaryota</taxon>
        <taxon>Metazoa</taxon>
        <taxon>Spiralia</taxon>
        <taxon>Lophotrochozoa</taxon>
        <taxon>Mollusca</taxon>
        <taxon>Gastropoda</taxon>
        <taxon>Caenogastropoda</taxon>
        <taxon>Architaenioglossa</taxon>
        <taxon>Ampullarioidea</taxon>
        <taxon>Ampullariidae</taxon>
        <taxon>Pomacea</taxon>
    </lineage>
</organism>
<sequence length="455" mass="51667">MNVSSLLAMINDLSADDRRELLTSLNMAEDELNRLMGSALATPLDNMEQIFMQFAEYRAHKLLLLYTPPILLLLGTFGNIFSFLILRDKAMMRQSTHLFLAALAIVDSLVLYIGLFRHWLGELTGFDPRDQAAWLCKVIVMLGYTSSDVSVWLIVAVTVERYIVVNYPLQATQMCVVTRAKRIVVGVVVVFMVINCHFFWTAGIKWKKNSHGGLYNPRCDGTEGHEFLVSVVWPWVDALLYGFGPFLIICVFNVFIIVKVVKANSGRIILQNRCTMVGVKNGTPTQQNHQQPSHQPQNTDIKSEMSNSNHTNRSCTSFRVPGHNLRRNTSETNTRLTIMLLSVSFTFLLTTLPMNISLIAAHFWNREAGDIRRMSRFQLVTTIAELLMYLNHSVNFFLYCATGHKFRSEVIRKVCGKQRPSTIVSDHSQHIFCSRMCVIGNGYVEIRKSADETEI</sequence>
<dbReference type="GO" id="GO:0016020">
    <property type="term" value="C:membrane"/>
    <property type="evidence" value="ECO:0007669"/>
    <property type="project" value="UniProtKB-SubCell"/>
</dbReference>
<evidence type="ECO:0000256" key="3">
    <source>
        <dbReference type="ARBA" id="ARBA00022989"/>
    </source>
</evidence>
<comment type="subcellular location">
    <subcellularLocation>
        <location evidence="1">Membrane</location>
    </subcellularLocation>
</comment>
<name>A0A2T7NJU5_POMCA</name>
<feature type="compositionally biased region" description="Polar residues" evidence="6">
    <location>
        <begin position="304"/>
        <end position="317"/>
    </location>
</feature>
<dbReference type="InterPro" id="IPR052954">
    <property type="entry name" value="GPCR-Ligand_Int"/>
</dbReference>
<dbReference type="GO" id="GO:0004930">
    <property type="term" value="F:G protein-coupled receptor activity"/>
    <property type="evidence" value="ECO:0007669"/>
    <property type="project" value="UniProtKB-KW"/>
</dbReference>
<dbReference type="PROSITE" id="PS50262">
    <property type="entry name" value="G_PROTEIN_RECEP_F1_2"/>
    <property type="match status" value="1"/>
</dbReference>
<dbReference type="PANTHER" id="PTHR46641">
    <property type="entry name" value="FMRFAMIDE RECEPTOR-RELATED"/>
    <property type="match status" value="1"/>
</dbReference>
<evidence type="ECO:0000313" key="9">
    <source>
        <dbReference type="EMBL" id="PVD21428.1"/>
    </source>
</evidence>
<dbReference type="PANTHER" id="PTHR46641:SF25">
    <property type="entry name" value="CNMAMIDE RECEPTOR-RELATED"/>
    <property type="match status" value="1"/>
</dbReference>
<dbReference type="SUPFAM" id="SSF81321">
    <property type="entry name" value="Family A G protein-coupled receptor-like"/>
    <property type="match status" value="1"/>
</dbReference>
<accession>A0A2T7NJU5</accession>
<dbReference type="Gene3D" id="1.20.1070.10">
    <property type="entry name" value="Rhodopsin 7-helix transmembrane proteins"/>
    <property type="match status" value="1"/>
</dbReference>
<evidence type="ECO:0000256" key="6">
    <source>
        <dbReference type="SAM" id="MobiDB-lite"/>
    </source>
</evidence>
<gene>
    <name evidence="9" type="ORF">C0Q70_19601</name>
</gene>
<keyword evidence="10" id="KW-1185">Reference proteome</keyword>
<feature type="region of interest" description="Disordered" evidence="6">
    <location>
        <begin position="281"/>
        <end position="327"/>
    </location>
</feature>
<evidence type="ECO:0000256" key="1">
    <source>
        <dbReference type="ARBA" id="ARBA00004370"/>
    </source>
</evidence>
<dbReference type="Pfam" id="PF00001">
    <property type="entry name" value="7tm_1"/>
    <property type="match status" value="1"/>
</dbReference>
<dbReference type="EMBL" id="PZQS01000012">
    <property type="protein sequence ID" value="PVD21428.1"/>
    <property type="molecule type" value="Genomic_DNA"/>
</dbReference>
<evidence type="ECO:0000256" key="5">
    <source>
        <dbReference type="RuleBase" id="RU000688"/>
    </source>
</evidence>
<feature type="compositionally biased region" description="Low complexity" evidence="6">
    <location>
        <begin position="283"/>
        <end position="299"/>
    </location>
</feature>
<dbReference type="AlphaFoldDB" id="A0A2T7NJU5"/>
<comment type="similarity">
    <text evidence="5">Belongs to the G-protein coupled receptor 1 family.</text>
</comment>
<evidence type="ECO:0000313" key="10">
    <source>
        <dbReference type="Proteomes" id="UP000245119"/>
    </source>
</evidence>
<reference evidence="9 10" key="1">
    <citation type="submission" date="2018-04" db="EMBL/GenBank/DDBJ databases">
        <title>The genome of golden apple snail Pomacea canaliculata provides insight into stress tolerance and invasive adaptation.</title>
        <authorList>
            <person name="Liu C."/>
            <person name="Liu B."/>
            <person name="Ren Y."/>
            <person name="Zhang Y."/>
            <person name="Wang H."/>
            <person name="Li S."/>
            <person name="Jiang F."/>
            <person name="Yin L."/>
            <person name="Zhang G."/>
            <person name="Qian W."/>
            <person name="Fan W."/>
        </authorList>
    </citation>
    <scope>NUCLEOTIDE SEQUENCE [LARGE SCALE GENOMIC DNA]</scope>
    <source>
        <strain evidence="9">SZHN2017</strain>
        <tissue evidence="9">Muscle</tissue>
    </source>
</reference>
<keyword evidence="5" id="KW-0297">G-protein coupled receptor</keyword>
<evidence type="ECO:0000256" key="2">
    <source>
        <dbReference type="ARBA" id="ARBA00022692"/>
    </source>
</evidence>
<keyword evidence="5" id="KW-0675">Receptor</keyword>
<proteinExistence type="inferred from homology"/>
<dbReference type="PRINTS" id="PR00237">
    <property type="entry name" value="GPCRRHODOPSN"/>
</dbReference>
<keyword evidence="3 7" id="KW-1133">Transmembrane helix</keyword>
<feature type="transmembrane region" description="Helical" evidence="7">
    <location>
        <begin position="180"/>
        <end position="200"/>
    </location>
</feature>